<keyword evidence="3" id="KW-0285">Flavoprotein</keyword>
<dbReference type="PRINTS" id="PR00368">
    <property type="entry name" value="FADPNR"/>
</dbReference>
<dbReference type="PANTHER" id="PTHR43706">
    <property type="entry name" value="NADH DEHYDROGENASE"/>
    <property type="match status" value="1"/>
</dbReference>
<reference evidence="12 13" key="1">
    <citation type="submission" date="2019-04" db="EMBL/GenBank/DDBJ databases">
        <title>Lewinella litorea sp. nov., isolated from a marine sand.</title>
        <authorList>
            <person name="Yoon J.-H."/>
        </authorList>
    </citation>
    <scope>NUCLEOTIDE SEQUENCE [LARGE SCALE GENOMIC DNA]</scope>
    <source>
        <strain evidence="12 13">HSMS-39</strain>
    </source>
</reference>
<evidence type="ECO:0000256" key="1">
    <source>
        <dbReference type="ARBA" id="ARBA00005272"/>
    </source>
</evidence>
<sequence length="442" mass="49793">MLTLNLPDPQSKPRIVVIGGGFAGLNFVHQLDTTRYQVVLLDRHNYHTFAPLLYQVATAGLEAPDICGPLRKSFRRKHDFHFRMLQVHGIDPATRLVHTAAGAIPYDHLVLATGTRANFFGNQNIQAHTLPLKTVPDARRLRNHIFQTLERADLTDDPEERKRLMTFIIVGGGPSGVELAGALSELRKHVLAHDYPDTPMDQLRFILVEGEGELLSSFSDKSSREAYRNLEEMGIELKFGMLMTDYDGRVATFKDGTTLSSSTVIWGAGVTGEIIEGLKSDSVLKARYVIDDHLRVAGYENVYALGDVALLTNDEWPRGHPGVAQVAIQMGKRLAKNFNAIARDRPTTAFRYRDKGNLAIIGRNRAVADLPPNLHFSGVPAWFVWAFVHIFYLIGFRNRLFTFLSWVGNYVTYNRAVRLVLEPTLEEELREGEERFSVIDRR</sequence>
<keyword evidence="9" id="KW-0812">Transmembrane</keyword>
<comment type="similarity">
    <text evidence="1">Belongs to the NADH dehydrogenase family.</text>
</comment>
<dbReference type="PANTHER" id="PTHR43706:SF47">
    <property type="entry name" value="EXTERNAL NADH-UBIQUINONE OXIDOREDUCTASE 1, MITOCHONDRIAL-RELATED"/>
    <property type="match status" value="1"/>
</dbReference>
<keyword evidence="4" id="KW-0274">FAD</keyword>
<evidence type="ECO:0000256" key="8">
    <source>
        <dbReference type="ARBA" id="ARBA00047599"/>
    </source>
</evidence>
<dbReference type="EMBL" id="SRSF01000002">
    <property type="protein sequence ID" value="THH40753.1"/>
    <property type="molecule type" value="Genomic_DNA"/>
</dbReference>
<keyword evidence="6" id="KW-0560">Oxidoreductase</keyword>
<keyword evidence="9" id="KW-1133">Transmembrane helix</keyword>
<evidence type="ECO:0000256" key="4">
    <source>
        <dbReference type="ARBA" id="ARBA00022827"/>
    </source>
</evidence>
<dbReference type="InterPro" id="IPR054585">
    <property type="entry name" value="NDH2-like_C"/>
</dbReference>
<evidence type="ECO:0000256" key="2">
    <source>
        <dbReference type="ARBA" id="ARBA00012637"/>
    </source>
</evidence>
<feature type="domain" description="FAD/NAD(P)-binding" evidence="10">
    <location>
        <begin position="14"/>
        <end position="331"/>
    </location>
</feature>
<keyword evidence="7" id="KW-0520">NAD</keyword>
<accession>A0A4V6S261</accession>
<dbReference type="GO" id="GO:0050136">
    <property type="term" value="F:NADH dehydrogenase (quinone) (non-electrogenic) activity"/>
    <property type="evidence" value="ECO:0007669"/>
    <property type="project" value="UniProtKB-EC"/>
</dbReference>
<dbReference type="Pfam" id="PF22366">
    <property type="entry name" value="NDH2_C"/>
    <property type="match status" value="1"/>
</dbReference>
<keyword evidence="9" id="KW-0472">Membrane</keyword>
<comment type="caution">
    <text evidence="12">The sequence shown here is derived from an EMBL/GenBank/DDBJ whole genome shotgun (WGS) entry which is preliminary data.</text>
</comment>
<evidence type="ECO:0000256" key="3">
    <source>
        <dbReference type="ARBA" id="ARBA00022630"/>
    </source>
</evidence>
<dbReference type="InterPro" id="IPR023753">
    <property type="entry name" value="FAD/NAD-binding_dom"/>
</dbReference>
<feature type="domain" description="External alternative NADH-ubiquinone oxidoreductase-like C-terminal" evidence="11">
    <location>
        <begin position="355"/>
        <end position="410"/>
    </location>
</feature>
<comment type="catalytic activity">
    <reaction evidence="8">
        <text>a quinone + NADH + H(+) = a quinol + NAD(+)</text>
        <dbReference type="Rhea" id="RHEA:46160"/>
        <dbReference type="ChEBI" id="CHEBI:15378"/>
        <dbReference type="ChEBI" id="CHEBI:24646"/>
        <dbReference type="ChEBI" id="CHEBI:57540"/>
        <dbReference type="ChEBI" id="CHEBI:57945"/>
        <dbReference type="ChEBI" id="CHEBI:132124"/>
        <dbReference type="EC" id="1.6.5.9"/>
    </reaction>
</comment>
<evidence type="ECO:0000259" key="10">
    <source>
        <dbReference type="Pfam" id="PF07992"/>
    </source>
</evidence>
<evidence type="ECO:0000313" key="12">
    <source>
        <dbReference type="EMBL" id="THH40753.1"/>
    </source>
</evidence>
<keyword evidence="13" id="KW-1185">Reference proteome</keyword>
<dbReference type="SUPFAM" id="SSF51905">
    <property type="entry name" value="FAD/NAD(P)-binding domain"/>
    <property type="match status" value="2"/>
</dbReference>
<gene>
    <name evidence="12" type="ORF">E4021_08280</name>
</gene>
<evidence type="ECO:0000259" key="11">
    <source>
        <dbReference type="Pfam" id="PF22366"/>
    </source>
</evidence>
<organism evidence="12 13">
    <name type="scientific">Neolewinella litorea</name>
    <dbReference type="NCBI Taxonomy" id="2562452"/>
    <lineage>
        <taxon>Bacteria</taxon>
        <taxon>Pseudomonadati</taxon>
        <taxon>Bacteroidota</taxon>
        <taxon>Saprospiria</taxon>
        <taxon>Saprospirales</taxon>
        <taxon>Lewinellaceae</taxon>
        <taxon>Neolewinella</taxon>
    </lineage>
</organism>
<dbReference type="Pfam" id="PF07992">
    <property type="entry name" value="Pyr_redox_2"/>
    <property type="match status" value="1"/>
</dbReference>
<keyword evidence="5" id="KW-0809">Transit peptide</keyword>
<dbReference type="AlphaFoldDB" id="A0A4V6S261"/>
<dbReference type="InterPro" id="IPR036188">
    <property type="entry name" value="FAD/NAD-bd_sf"/>
</dbReference>
<dbReference type="OrthoDB" id="9781621at2"/>
<evidence type="ECO:0000256" key="5">
    <source>
        <dbReference type="ARBA" id="ARBA00022946"/>
    </source>
</evidence>
<evidence type="ECO:0000256" key="9">
    <source>
        <dbReference type="SAM" id="Phobius"/>
    </source>
</evidence>
<proteinExistence type="inferred from homology"/>
<dbReference type="PRINTS" id="PR00411">
    <property type="entry name" value="PNDRDTASEI"/>
</dbReference>
<feature type="transmembrane region" description="Helical" evidence="9">
    <location>
        <begin position="374"/>
        <end position="394"/>
    </location>
</feature>
<dbReference type="InterPro" id="IPR045024">
    <property type="entry name" value="NDH-2"/>
</dbReference>
<dbReference type="EC" id="1.6.5.9" evidence="2"/>
<protein>
    <recommendedName>
        <fullName evidence="2">NADH:ubiquinone reductase (non-electrogenic)</fullName>
        <ecNumber evidence="2">1.6.5.9</ecNumber>
    </recommendedName>
</protein>
<dbReference type="Proteomes" id="UP000308528">
    <property type="component" value="Unassembled WGS sequence"/>
</dbReference>
<name>A0A4V6S261_9BACT</name>
<dbReference type="Gene3D" id="3.50.50.100">
    <property type="match status" value="1"/>
</dbReference>
<evidence type="ECO:0000256" key="6">
    <source>
        <dbReference type="ARBA" id="ARBA00023002"/>
    </source>
</evidence>
<evidence type="ECO:0000313" key="13">
    <source>
        <dbReference type="Proteomes" id="UP000308528"/>
    </source>
</evidence>
<evidence type="ECO:0000256" key="7">
    <source>
        <dbReference type="ARBA" id="ARBA00023027"/>
    </source>
</evidence>